<dbReference type="GeneID" id="63822971"/>
<proteinExistence type="predicted"/>
<dbReference type="InterPro" id="IPR040922">
    <property type="entry name" value="Ribosomal_mL59_dom"/>
</dbReference>
<dbReference type="STRING" id="1314785.A0A165BKW2"/>
<accession>A0A165BKW2</accession>
<keyword evidence="4" id="KW-1185">Reference proteome</keyword>
<evidence type="ECO:0000313" key="4">
    <source>
        <dbReference type="Proteomes" id="UP000076871"/>
    </source>
</evidence>
<dbReference type="AlphaFoldDB" id="A0A165BKW2"/>
<dbReference type="PANTHER" id="PTHR28041:SF1">
    <property type="entry name" value="LARGE RIBOSOMAL SUBUNIT PROTEIN ML59"/>
    <property type="match status" value="1"/>
</dbReference>
<feature type="compositionally biased region" description="Polar residues" evidence="1">
    <location>
        <begin position="183"/>
        <end position="193"/>
    </location>
</feature>
<dbReference type="RefSeq" id="XP_040758980.1">
    <property type="nucleotide sequence ID" value="XM_040905942.1"/>
</dbReference>
<dbReference type="InParanoid" id="A0A165BKW2"/>
<evidence type="ECO:0000313" key="3">
    <source>
        <dbReference type="EMBL" id="KZT01240.1"/>
    </source>
</evidence>
<sequence length="193" mass="22021">MAALQAIKQFRKRELASLLASSSVSSSAPFKAPNPFLPHKNPDTGRWAPAKYSLRRQVELVKHARDSNTLHLLPPGPKLAPKMIAAAVEAQALRSEWESALRNESWAKDVDWEGEFKEKEVPGADVGNTLYAGRWRMFKGHKHERMKPKRQETTKRLMAGMEARIERFRSTYRRKTPSPLSPIRNSSYTKLPF</sequence>
<dbReference type="Pfam" id="PF18126">
    <property type="entry name" value="Mitoc_mL59"/>
    <property type="match status" value="1"/>
</dbReference>
<dbReference type="OrthoDB" id="18529at2759"/>
<dbReference type="GO" id="GO:0003735">
    <property type="term" value="F:structural constituent of ribosome"/>
    <property type="evidence" value="ECO:0007669"/>
    <property type="project" value="InterPro"/>
</dbReference>
<gene>
    <name evidence="3" type="ORF">LAESUDRAFT_687022</name>
</gene>
<feature type="domain" description="Large ribosomal subunit protein mL59" evidence="2">
    <location>
        <begin position="5"/>
        <end position="169"/>
    </location>
</feature>
<dbReference type="PANTHER" id="PTHR28041">
    <property type="entry name" value="54S RIBOSOMAL PROTEIN L25, MITOCHONDRIAL"/>
    <property type="match status" value="1"/>
</dbReference>
<dbReference type="EMBL" id="KV427668">
    <property type="protein sequence ID" value="KZT01240.1"/>
    <property type="molecule type" value="Genomic_DNA"/>
</dbReference>
<name>A0A165BKW2_9APHY</name>
<dbReference type="Proteomes" id="UP000076871">
    <property type="component" value="Unassembled WGS sequence"/>
</dbReference>
<organism evidence="3 4">
    <name type="scientific">Laetiporus sulphureus 93-53</name>
    <dbReference type="NCBI Taxonomy" id="1314785"/>
    <lineage>
        <taxon>Eukaryota</taxon>
        <taxon>Fungi</taxon>
        <taxon>Dikarya</taxon>
        <taxon>Basidiomycota</taxon>
        <taxon>Agaricomycotina</taxon>
        <taxon>Agaricomycetes</taxon>
        <taxon>Polyporales</taxon>
        <taxon>Laetiporus</taxon>
    </lineage>
</organism>
<reference evidence="3 4" key="1">
    <citation type="journal article" date="2016" name="Mol. Biol. Evol.">
        <title>Comparative Genomics of Early-Diverging Mushroom-Forming Fungi Provides Insights into the Origins of Lignocellulose Decay Capabilities.</title>
        <authorList>
            <person name="Nagy L.G."/>
            <person name="Riley R."/>
            <person name="Tritt A."/>
            <person name="Adam C."/>
            <person name="Daum C."/>
            <person name="Floudas D."/>
            <person name="Sun H."/>
            <person name="Yadav J.S."/>
            <person name="Pangilinan J."/>
            <person name="Larsson K.H."/>
            <person name="Matsuura K."/>
            <person name="Barry K."/>
            <person name="Labutti K."/>
            <person name="Kuo R."/>
            <person name="Ohm R.A."/>
            <person name="Bhattacharya S.S."/>
            <person name="Shirouzu T."/>
            <person name="Yoshinaga Y."/>
            <person name="Martin F.M."/>
            <person name="Grigoriev I.V."/>
            <person name="Hibbett D.S."/>
        </authorList>
    </citation>
    <scope>NUCLEOTIDE SEQUENCE [LARGE SCALE GENOMIC DNA]</scope>
    <source>
        <strain evidence="3 4">93-53</strain>
    </source>
</reference>
<protein>
    <recommendedName>
        <fullName evidence="2">Large ribosomal subunit protein mL59 domain-containing protein</fullName>
    </recommendedName>
</protein>
<dbReference type="InterPro" id="IPR037507">
    <property type="entry name" value="Ribosomal_mL59"/>
</dbReference>
<evidence type="ECO:0000259" key="2">
    <source>
        <dbReference type="Pfam" id="PF18126"/>
    </source>
</evidence>
<dbReference type="GO" id="GO:0005762">
    <property type="term" value="C:mitochondrial large ribosomal subunit"/>
    <property type="evidence" value="ECO:0007669"/>
    <property type="project" value="InterPro"/>
</dbReference>
<feature type="region of interest" description="Disordered" evidence="1">
    <location>
        <begin position="170"/>
        <end position="193"/>
    </location>
</feature>
<evidence type="ECO:0000256" key="1">
    <source>
        <dbReference type="SAM" id="MobiDB-lite"/>
    </source>
</evidence>